<dbReference type="RefSeq" id="WP_068364795.1">
    <property type="nucleotide sequence ID" value="NZ_FOJN01000008.1"/>
</dbReference>
<gene>
    <name evidence="5" type="ORF">SAMN05444374_10889</name>
</gene>
<protein>
    <submittedName>
        <fullName evidence="5">NAD(P)H-flavin reductase</fullName>
    </submittedName>
</protein>
<reference evidence="5 6" key="1">
    <citation type="submission" date="2016-10" db="EMBL/GenBank/DDBJ databases">
        <authorList>
            <person name="de Groot N.N."/>
        </authorList>
    </citation>
    <scope>NUCLEOTIDE SEQUENCE [LARGE SCALE GENOMIC DNA]</scope>
    <source>
        <strain evidence="5 6">DSM 44908</strain>
    </source>
</reference>
<dbReference type="PROSITE" id="PS51384">
    <property type="entry name" value="FAD_FR"/>
    <property type="match status" value="1"/>
</dbReference>
<dbReference type="OrthoDB" id="3213438at2"/>
<dbReference type="GO" id="GO:0051537">
    <property type="term" value="F:2 iron, 2 sulfur cluster binding"/>
    <property type="evidence" value="ECO:0007669"/>
    <property type="project" value="UniProtKB-KW"/>
</dbReference>
<dbReference type="EMBL" id="FOJN01000008">
    <property type="protein sequence ID" value="SFA53476.1"/>
    <property type="molecule type" value="Genomic_DNA"/>
</dbReference>
<evidence type="ECO:0000313" key="6">
    <source>
        <dbReference type="Proteomes" id="UP000182054"/>
    </source>
</evidence>
<dbReference type="Pfam" id="PF00970">
    <property type="entry name" value="FAD_binding_6"/>
    <property type="match status" value="1"/>
</dbReference>
<name>A0A1I0TQZ6_9NOCA</name>
<evidence type="ECO:0000256" key="1">
    <source>
        <dbReference type="ARBA" id="ARBA00001974"/>
    </source>
</evidence>
<sequence length="258" mass="28156">MASPVDVPGAATAQVVQTYRLREDLVVVRLVGDLVPFEPGQSLAVTVPAAPRGARRYSPAMPPSRDGKYEFHVRAVPGGWVSGSIVADTREGDVWALDAPAGDLRVDPSDDDVVMISGGTGLAPMLAILRDLARRRTPPRVRLFMGGRSPRDLYAADMVWLMAREYPWLTVLPVTERPEDPPHRDPWFDAAEENRLLAMPDATYGRDRLLPGRVGEAAARRGPYPNQRVLVCGSPAMASFTVRALETTGTPPENIRRG</sequence>
<evidence type="ECO:0000256" key="3">
    <source>
        <dbReference type="ARBA" id="ARBA00023014"/>
    </source>
</evidence>
<keyword evidence="2" id="KW-0408">Iron</keyword>
<keyword evidence="2" id="KW-0479">Metal-binding</keyword>
<dbReference type="Gene3D" id="2.40.30.10">
    <property type="entry name" value="Translation factors"/>
    <property type="match status" value="1"/>
</dbReference>
<keyword evidence="2" id="KW-0001">2Fe-2S</keyword>
<dbReference type="InterPro" id="IPR050415">
    <property type="entry name" value="MRET"/>
</dbReference>
<dbReference type="Gene3D" id="3.40.50.80">
    <property type="entry name" value="Nucleotide-binding domain of ferredoxin-NADP reductase (FNR) module"/>
    <property type="match status" value="1"/>
</dbReference>
<dbReference type="InterPro" id="IPR008333">
    <property type="entry name" value="Cbr1-like_FAD-bd_dom"/>
</dbReference>
<dbReference type="Proteomes" id="UP000182054">
    <property type="component" value="Unassembled WGS sequence"/>
</dbReference>
<accession>A0A1I0TQZ6</accession>
<dbReference type="SUPFAM" id="SSF63380">
    <property type="entry name" value="Riboflavin synthase domain-like"/>
    <property type="match status" value="1"/>
</dbReference>
<dbReference type="SUPFAM" id="SSF52343">
    <property type="entry name" value="Ferredoxin reductase-like, C-terminal NADP-linked domain"/>
    <property type="match status" value="1"/>
</dbReference>
<organism evidence="5 6">
    <name type="scientific">Rhodococcoides kroppenstedtii</name>
    <dbReference type="NCBI Taxonomy" id="293050"/>
    <lineage>
        <taxon>Bacteria</taxon>
        <taxon>Bacillati</taxon>
        <taxon>Actinomycetota</taxon>
        <taxon>Actinomycetes</taxon>
        <taxon>Mycobacteriales</taxon>
        <taxon>Nocardiaceae</taxon>
        <taxon>Rhodococcoides</taxon>
    </lineage>
</organism>
<dbReference type="Pfam" id="PF00175">
    <property type="entry name" value="NAD_binding_1"/>
    <property type="match status" value="1"/>
</dbReference>
<dbReference type="AlphaFoldDB" id="A0A1I0TQZ6"/>
<dbReference type="PRINTS" id="PR00410">
    <property type="entry name" value="PHEHYDRXLASE"/>
</dbReference>
<dbReference type="GeneID" id="85486185"/>
<evidence type="ECO:0000259" key="4">
    <source>
        <dbReference type="PROSITE" id="PS51384"/>
    </source>
</evidence>
<dbReference type="PANTHER" id="PTHR47354:SF5">
    <property type="entry name" value="PROTEIN RFBI"/>
    <property type="match status" value="1"/>
</dbReference>
<dbReference type="InterPro" id="IPR001433">
    <property type="entry name" value="OxRdtase_FAD/NAD-bd"/>
</dbReference>
<dbReference type="PANTHER" id="PTHR47354">
    <property type="entry name" value="NADH OXIDOREDUCTASE HCR"/>
    <property type="match status" value="1"/>
</dbReference>
<dbReference type="InterPro" id="IPR017938">
    <property type="entry name" value="Riboflavin_synthase-like_b-brl"/>
</dbReference>
<dbReference type="GO" id="GO:0016491">
    <property type="term" value="F:oxidoreductase activity"/>
    <property type="evidence" value="ECO:0007669"/>
    <property type="project" value="InterPro"/>
</dbReference>
<dbReference type="InterPro" id="IPR039261">
    <property type="entry name" value="FNR_nucleotide-bd"/>
</dbReference>
<proteinExistence type="predicted"/>
<comment type="cofactor">
    <cofactor evidence="1">
        <name>FAD</name>
        <dbReference type="ChEBI" id="CHEBI:57692"/>
    </cofactor>
</comment>
<evidence type="ECO:0000313" key="5">
    <source>
        <dbReference type="EMBL" id="SFA53476.1"/>
    </source>
</evidence>
<evidence type="ECO:0000256" key="2">
    <source>
        <dbReference type="ARBA" id="ARBA00022714"/>
    </source>
</evidence>
<dbReference type="InterPro" id="IPR017927">
    <property type="entry name" value="FAD-bd_FR_type"/>
</dbReference>
<feature type="domain" description="FAD-binding FR-type" evidence="4">
    <location>
        <begin position="8"/>
        <end position="107"/>
    </location>
</feature>
<dbReference type="CDD" id="cd06187">
    <property type="entry name" value="O2ase_reductase_like"/>
    <property type="match status" value="1"/>
</dbReference>
<keyword evidence="3" id="KW-0411">Iron-sulfur</keyword>